<sequence length="74" mass="8193">MPEIISAGQLPGNKRYEATCSNCRTRFSFLQKEAQHGYDRNDSYLSIRCPLAGCGHMVNVSTSTSAGSSWYADR</sequence>
<accession>A0A482MLX2</accession>
<keyword evidence="2" id="KW-1185">Reference proteome</keyword>
<evidence type="ECO:0000313" key="1">
    <source>
        <dbReference type="EMBL" id="QBQ74744.1"/>
    </source>
</evidence>
<gene>
    <name evidence="1" type="ORF">BcepSauron_364</name>
</gene>
<reference evidence="1 2" key="1">
    <citation type="submission" date="2019-02" db="EMBL/GenBank/DDBJ databases">
        <title>Complete genome sequence of Burkholderia cenocepacia phage BcepSauron.</title>
        <authorList>
            <person name="Park K."/>
            <person name="Gonzalez C."/>
            <person name="Liu M."/>
            <person name="Gill J."/>
        </authorList>
    </citation>
    <scope>NUCLEOTIDE SEQUENCE [LARGE SCALE GENOMIC DNA]</scope>
</reference>
<name>A0A482MLX2_9CAUD</name>
<organism evidence="1 2">
    <name type="scientific">Burkholderia phage BcepSauron</name>
    <dbReference type="NCBI Taxonomy" id="2530033"/>
    <lineage>
        <taxon>Viruses</taxon>
        <taxon>Duplodnaviria</taxon>
        <taxon>Heunggongvirae</taxon>
        <taxon>Uroviricota</taxon>
        <taxon>Caudoviricetes</taxon>
        <taxon>Sarumanvirus</taxon>
        <taxon>Sarumanvirus bcepsauron</taxon>
    </lineage>
</organism>
<dbReference type="EMBL" id="MK552141">
    <property type="protein sequence ID" value="QBQ74744.1"/>
    <property type="molecule type" value="Genomic_DNA"/>
</dbReference>
<proteinExistence type="predicted"/>
<protein>
    <submittedName>
        <fullName evidence="1">Uncharacterized protein</fullName>
    </submittedName>
</protein>
<dbReference type="Proteomes" id="UP000301424">
    <property type="component" value="Segment"/>
</dbReference>
<evidence type="ECO:0000313" key="2">
    <source>
        <dbReference type="Proteomes" id="UP000301424"/>
    </source>
</evidence>